<name>A0A0F9I9Y0_9ZZZZ</name>
<reference evidence="1" key="1">
    <citation type="journal article" date="2015" name="Nature">
        <title>Complex archaea that bridge the gap between prokaryotes and eukaryotes.</title>
        <authorList>
            <person name="Spang A."/>
            <person name="Saw J.H."/>
            <person name="Jorgensen S.L."/>
            <person name="Zaremba-Niedzwiedzka K."/>
            <person name="Martijn J."/>
            <person name="Lind A.E."/>
            <person name="van Eijk R."/>
            <person name="Schleper C."/>
            <person name="Guy L."/>
            <person name="Ettema T.J."/>
        </authorList>
    </citation>
    <scope>NUCLEOTIDE SEQUENCE</scope>
</reference>
<dbReference type="AlphaFoldDB" id="A0A0F9I9Y0"/>
<dbReference type="EMBL" id="LAZR01014662">
    <property type="protein sequence ID" value="KKM16494.1"/>
    <property type="molecule type" value="Genomic_DNA"/>
</dbReference>
<proteinExistence type="predicted"/>
<organism evidence="1">
    <name type="scientific">marine sediment metagenome</name>
    <dbReference type="NCBI Taxonomy" id="412755"/>
    <lineage>
        <taxon>unclassified sequences</taxon>
        <taxon>metagenomes</taxon>
        <taxon>ecological metagenomes</taxon>
    </lineage>
</organism>
<sequence>MHTDGTNGTALYVNEGTTTTSDFNAITVA</sequence>
<gene>
    <name evidence="1" type="ORF">LCGC14_1685290</name>
</gene>
<comment type="caution">
    <text evidence="1">The sequence shown here is derived from an EMBL/GenBank/DDBJ whole genome shotgun (WGS) entry which is preliminary data.</text>
</comment>
<protein>
    <submittedName>
        <fullName evidence="1">Uncharacterized protein</fullName>
    </submittedName>
</protein>
<accession>A0A0F9I9Y0</accession>
<evidence type="ECO:0000313" key="1">
    <source>
        <dbReference type="EMBL" id="KKM16494.1"/>
    </source>
</evidence>